<dbReference type="InterPro" id="IPR001320">
    <property type="entry name" value="Iontro_rcpt_C"/>
</dbReference>
<keyword evidence="10" id="KW-0325">Glycoprotein</keyword>
<dbReference type="Pfam" id="PF10613">
    <property type="entry name" value="Lig_chan-Glu_bd"/>
    <property type="match status" value="1"/>
</dbReference>
<dbReference type="InterPro" id="IPR019594">
    <property type="entry name" value="Glu/Gly-bd"/>
</dbReference>
<evidence type="ECO:0000256" key="15">
    <source>
        <dbReference type="SAM" id="SignalP"/>
    </source>
</evidence>
<evidence type="ECO:0000256" key="9">
    <source>
        <dbReference type="ARBA" id="ARBA00023170"/>
    </source>
</evidence>
<comment type="caution">
    <text evidence="17">The sequence shown here is derived from an EMBL/GenBank/DDBJ whole genome shotgun (WGS) entry which is preliminary data.</text>
</comment>
<keyword evidence="8 14" id="KW-0472">Membrane</keyword>
<keyword evidence="11" id="KW-1071">Ligand-gated ion channel</keyword>
<evidence type="ECO:0000256" key="11">
    <source>
        <dbReference type="ARBA" id="ARBA00023286"/>
    </source>
</evidence>
<evidence type="ECO:0000256" key="8">
    <source>
        <dbReference type="ARBA" id="ARBA00023136"/>
    </source>
</evidence>
<evidence type="ECO:0000256" key="5">
    <source>
        <dbReference type="ARBA" id="ARBA00022692"/>
    </source>
</evidence>
<evidence type="ECO:0000259" key="16">
    <source>
        <dbReference type="SMART" id="SM00918"/>
    </source>
</evidence>
<feature type="domain" description="Ionotropic glutamate receptor L-glutamate and glycine-binding" evidence="16">
    <location>
        <begin position="214"/>
        <end position="273"/>
    </location>
</feature>
<accession>A0AAW0V1A4</accession>
<keyword evidence="15" id="KW-0732">Signal</keyword>
<keyword evidence="3" id="KW-0813">Transport</keyword>
<evidence type="ECO:0000256" key="13">
    <source>
        <dbReference type="SAM" id="MobiDB-lite"/>
    </source>
</evidence>
<dbReference type="PANTHER" id="PTHR42643">
    <property type="entry name" value="IONOTROPIC RECEPTOR 20A-RELATED"/>
    <property type="match status" value="1"/>
</dbReference>
<dbReference type="GO" id="GO:0050906">
    <property type="term" value="P:detection of stimulus involved in sensory perception"/>
    <property type="evidence" value="ECO:0007669"/>
    <property type="project" value="UniProtKB-ARBA"/>
</dbReference>
<feature type="region of interest" description="Disordered" evidence="13">
    <location>
        <begin position="97"/>
        <end position="155"/>
    </location>
</feature>
<dbReference type="Gene3D" id="3.40.190.10">
    <property type="entry name" value="Periplasmic binding protein-like II"/>
    <property type="match status" value="1"/>
</dbReference>
<evidence type="ECO:0000256" key="1">
    <source>
        <dbReference type="ARBA" id="ARBA00004651"/>
    </source>
</evidence>
<dbReference type="SUPFAM" id="SSF53850">
    <property type="entry name" value="Periplasmic binding protein-like II"/>
    <property type="match status" value="1"/>
</dbReference>
<gene>
    <name evidence="17" type="ORF">O3P69_006989</name>
</gene>
<feature type="chain" id="PRO_5043530660" description="Ionotropic glutamate receptor L-glutamate and glycine-binding domain-containing protein" evidence="15">
    <location>
        <begin position="40"/>
        <end position="612"/>
    </location>
</feature>
<feature type="transmembrane region" description="Helical" evidence="14">
    <location>
        <begin position="583"/>
        <end position="601"/>
    </location>
</feature>
<proteinExistence type="inferred from homology"/>
<keyword evidence="9" id="KW-0675">Receptor</keyword>
<dbReference type="PANTHER" id="PTHR42643:SF24">
    <property type="entry name" value="IONOTROPIC RECEPTOR 60A"/>
    <property type="match status" value="1"/>
</dbReference>
<dbReference type="Pfam" id="PF00060">
    <property type="entry name" value="Lig_chan"/>
    <property type="match status" value="1"/>
</dbReference>
<dbReference type="EMBL" id="JARAKH010000002">
    <property type="protein sequence ID" value="KAK8405961.1"/>
    <property type="molecule type" value="Genomic_DNA"/>
</dbReference>
<evidence type="ECO:0000256" key="12">
    <source>
        <dbReference type="ARBA" id="ARBA00023303"/>
    </source>
</evidence>
<dbReference type="InterPro" id="IPR052192">
    <property type="entry name" value="Insect_Ionotropic_Sensory_Rcpt"/>
</dbReference>
<reference evidence="17 18" key="1">
    <citation type="submission" date="2023-03" db="EMBL/GenBank/DDBJ databases">
        <title>High-quality genome of Scylla paramamosain provides insights in environmental adaptation.</title>
        <authorList>
            <person name="Zhang L."/>
        </authorList>
    </citation>
    <scope>NUCLEOTIDE SEQUENCE [LARGE SCALE GENOMIC DNA]</scope>
    <source>
        <strain evidence="17">LZ_2023a</strain>
        <tissue evidence="17">Muscle</tissue>
    </source>
</reference>
<organism evidence="17 18">
    <name type="scientific">Scylla paramamosain</name>
    <name type="common">Mud crab</name>
    <dbReference type="NCBI Taxonomy" id="85552"/>
    <lineage>
        <taxon>Eukaryota</taxon>
        <taxon>Metazoa</taxon>
        <taxon>Ecdysozoa</taxon>
        <taxon>Arthropoda</taxon>
        <taxon>Crustacea</taxon>
        <taxon>Multicrustacea</taxon>
        <taxon>Malacostraca</taxon>
        <taxon>Eumalacostraca</taxon>
        <taxon>Eucarida</taxon>
        <taxon>Decapoda</taxon>
        <taxon>Pleocyemata</taxon>
        <taxon>Brachyura</taxon>
        <taxon>Eubrachyura</taxon>
        <taxon>Portunoidea</taxon>
        <taxon>Portunidae</taxon>
        <taxon>Portuninae</taxon>
        <taxon>Scylla</taxon>
    </lineage>
</organism>
<comment type="similarity">
    <text evidence="2">Belongs to the glutamate-gated ion channel (TC 1.A.10.1) family.</text>
</comment>
<keyword evidence="6 14" id="KW-1133">Transmembrane helix</keyword>
<dbReference type="GO" id="GO:0005886">
    <property type="term" value="C:plasma membrane"/>
    <property type="evidence" value="ECO:0007669"/>
    <property type="project" value="UniProtKB-SubCell"/>
</dbReference>
<protein>
    <recommendedName>
        <fullName evidence="16">Ionotropic glutamate receptor L-glutamate and glycine-binding domain-containing protein</fullName>
    </recommendedName>
</protein>
<feature type="signal peptide" evidence="15">
    <location>
        <begin position="1"/>
        <end position="39"/>
    </location>
</feature>
<evidence type="ECO:0000313" key="17">
    <source>
        <dbReference type="EMBL" id="KAK8405961.1"/>
    </source>
</evidence>
<dbReference type="AlphaFoldDB" id="A0AAW0V1A4"/>
<dbReference type="SMART" id="SM00918">
    <property type="entry name" value="Lig_chan-Glu_bd"/>
    <property type="match status" value="1"/>
</dbReference>
<evidence type="ECO:0000256" key="6">
    <source>
        <dbReference type="ARBA" id="ARBA00022989"/>
    </source>
</evidence>
<evidence type="ECO:0000256" key="3">
    <source>
        <dbReference type="ARBA" id="ARBA00022448"/>
    </source>
</evidence>
<keyword evidence="18" id="KW-1185">Reference proteome</keyword>
<comment type="subcellular location">
    <subcellularLocation>
        <location evidence="1">Cell membrane</location>
        <topology evidence="1">Multi-pass membrane protein</topology>
    </subcellularLocation>
</comment>
<keyword evidence="7" id="KW-0406">Ion transport</keyword>
<keyword evidence="5 14" id="KW-0812">Transmembrane</keyword>
<sequence>MLAVWQRARAATDQVGHRVRLHRASLWCLALFFTHTCIAAPPATFPALQAGMRAASEPLVAVAAQVVREYLAGCHLVVAAGDSLDTSLDALRTRLANSDTDDTSGDSRRRKNPAALPSTPLARPPHHPPRHARPSPARAGAGRAEGGGDPKVPLLQQGRRRLGTGGGLALDGAGRGQVHALPRLQVVAKELFPYVCYSEPPTTTTTSTTTSTTHSAFISSPSLIPCDSLDFRILDTASALLNFTYRVRAPKDGRWGAWVPGLGWNGIVGELLRGEKDLSLRLFWSAQRKMAIDFTRAYIFEPFVMVTRRPGPLQQSLAPVRPFTVVTTAAGVALWAVQRAWAWMSRGRDWGLDTSLLASWGMLLVNPPTALPTSFPTRVAVGWWWVFCLVIVAMYRGSLIAHLTAPRNPSPLNTLAQLRAVGGATWGLEGGYGVGWDWFKFNSNPEVKKMFSVMQVTPRKEQLQQVLSAPHAFFTWKYYIQTVMAVLYTDADGRHPFHIGTEELLLGQSGWGVRKNAPFLKPLDRVIGWLGEAGLIDHWLSELFQTSLAENRREQRQQQDGQGDDDLGSEGQRQVLGLRHLQGAFYLLVVGGGVALLAFTVERISGRPPTPG</sequence>
<evidence type="ECO:0000256" key="10">
    <source>
        <dbReference type="ARBA" id="ARBA00023180"/>
    </source>
</evidence>
<evidence type="ECO:0000313" key="18">
    <source>
        <dbReference type="Proteomes" id="UP001487740"/>
    </source>
</evidence>
<keyword evidence="4" id="KW-1003">Cell membrane</keyword>
<feature type="transmembrane region" description="Helical" evidence="14">
    <location>
        <begin position="383"/>
        <end position="405"/>
    </location>
</feature>
<evidence type="ECO:0000256" key="2">
    <source>
        <dbReference type="ARBA" id="ARBA00008685"/>
    </source>
</evidence>
<evidence type="ECO:0000256" key="7">
    <source>
        <dbReference type="ARBA" id="ARBA00023065"/>
    </source>
</evidence>
<name>A0AAW0V1A4_SCYPA</name>
<dbReference type="GO" id="GO:0015276">
    <property type="term" value="F:ligand-gated monoatomic ion channel activity"/>
    <property type="evidence" value="ECO:0007669"/>
    <property type="project" value="InterPro"/>
</dbReference>
<evidence type="ECO:0000256" key="14">
    <source>
        <dbReference type="SAM" id="Phobius"/>
    </source>
</evidence>
<dbReference type="Proteomes" id="UP001487740">
    <property type="component" value="Unassembled WGS sequence"/>
</dbReference>
<feature type="compositionally biased region" description="Basic residues" evidence="13">
    <location>
        <begin position="124"/>
        <end position="133"/>
    </location>
</feature>
<keyword evidence="12" id="KW-0407">Ion channel</keyword>
<evidence type="ECO:0000256" key="4">
    <source>
        <dbReference type="ARBA" id="ARBA00022475"/>
    </source>
</evidence>
<dbReference type="Gene3D" id="1.10.287.70">
    <property type="match status" value="1"/>
</dbReference>